<feature type="domain" description="TM2" evidence="6">
    <location>
        <begin position="23"/>
        <end position="70"/>
    </location>
</feature>
<dbReference type="Proteomes" id="UP000611640">
    <property type="component" value="Chromosome"/>
</dbReference>
<evidence type="ECO:0000259" key="6">
    <source>
        <dbReference type="Pfam" id="PF05154"/>
    </source>
</evidence>
<dbReference type="KEGG" id="atl:Athai_60030"/>
<accession>A0A7R7DV94</accession>
<gene>
    <name evidence="7" type="ORF">Athai_60030</name>
</gene>
<protein>
    <recommendedName>
        <fullName evidence="6">TM2 domain-containing protein</fullName>
    </recommendedName>
</protein>
<organism evidence="7 8">
    <name type="scientific">Actinocatenispora thailandica</name>
    <dbReference type="NCBI Taxonomy" id="227318"/>
    <lineage>
        <taxon>Bacteria</taxon>
        <taxon>Bacillati</taxon>
        <taxon>Actinomycetota</taxon>
        <taxon>Actinomycetes</taxon>
        <taxon>Micromonosporales</taxon>
        <taxon>Micromonosporaceae</taxon>
        <taxon>Actinocatenispora</taxon>
    </lineage>
</organism>
<dbReference type="GO" id="GO:0016020">
    <property type="term" value="C:membrane"/>
    <property type="evidence" value="ECO:0007669"/>
    <property type="project" value="UniProtKB-SubCell"/>
</dbReference>
<dbReference type="AlphaFoldDB" id="A0A7R7DV94"/>
<dbReference type="PANTHER" id="PTHR21016:SF25">
    <property type="entry name" value="TM2 DOMAIN-CONTAINING PROTEIN DDB_G0277895-RELATED"/>
    <property type="match status" value="1"/>
</dbReference>
<dbReference type="InterPro" id="IPR007829">
    <property type="entry name" value="TM2"/>
</dbReference>
<keyword evidence="3 5" id="KW-1133">Transmembrane helix</keyword>
<comment type="subcellular location">
    <subcellularLocation>
        <location evidence="1">Membrane</location>
        <topology evidence="1">Multi-pass membrane protein</topology>
    </subcellularLocation>
</comment>
<name>A0A7R7DV94_9ACTN</name>
<evidence type="ECO:0000313" key="8">
    <source>
        <dbReference type="Proteomes" id="UP000611640"/>
    </source>
</evidence>
<evidence type="ECO:0000256" key="5">
    <source>
        <dbReference type="SAM" id="Phobius"/>
    </source>
</evidence>
<evidence type="ECO:0000256" key="1">
    <source>
        <dbReference type="ARBA" id="ARBA00004141"/>
    </source>
</evidence>
<dbReference type="Pfam" id="PF05154">
    <property type="entry name" value="TM2"/>
    <property type="match status" value="1"/>
</dbReference>
<evidence type="ECO:0000256" key="2">
    <source>
        <dbReference type="ARBA" id="ARBA00022692"/>
    </source>
</evidence>
<feature type="transmembrane region" description="Helical" evidence="5">
    <location>
        <begin position="52"/>
        <end position="72"/>
    </location>
</feature>
<keyword evidence="4 5" id="KW-0472">Membrane</keyword>
<reference evidence="7 8" key="1">
    <citation type="submission" date="2020-08" db="EMBL/GenBank/DDBJ databases">
        <title>Whole genome shotgun sequence of Actinocatenispora thailandica NBRC 105041.</title>
        <authorList>
            <person name="Komaki H."/>
            <person name="Tamura T."/>
        </authorList>
    </citation>
    <scope>NUCLEOTIDE SEQUENCE [LARGE SCALE GENOMIC DNA]</scope>
    <source>
        <strain evidence="7 8">NBRC 105041</strain>
    </source>
</reference>
<dbReference type="EMBL" id="AP023355">
    <property type="protein sequence ID" value="BCJ38500.1"/>
    <property type="molecule type" value="Genomic_DNA"/>
</dbReference>
<evidence type="ECO:0000313" key="7">
    <source>
        <dbReference type="EMBL" id="BCJ38500.1"/>
    </source>
</evidence>
<dbReference type="PANTHER" id="PTHR21016">
    <property type="entry name" value="BETA-AMYLOID BINDING PROTEIN-RELATED"/>
    <property type="match status" value="1"/>
</dbReference>
<keyword evidence="2 5" id="KW-0812">Transmembrane</keyword>
<evidence type="ECO:0000256" key="4">
    <source>
        <dbReference type="ARBA" id="ARBA00023136"/>
    </source>
</evidence>
<sequence length="83" mass="8867">MDQATQTPEANSGAAATPAAGVKSVGVAYLLWFFFGFLGVHQFYLGRTGRGVSYIFTLGWLGIGLLIDLFTLPGQVRKANGEQ</sequence>
<proteinExistence type="predicted"/>
<dbReference type="RefSeq" id="WP_203964525.1">
    <property type="nucleotide sequence ID" value="NZ_AP023355.1"/>
</dbReference>
<evidence type="ECO:0000256" key="3">
    <source>
        <dbReference type="ARBA" id="ARBA00022989"/>
    </source>
</evidence>
<keyword evidence="8" id="KW-1185">Reference proteome</keyword>
<dbReference type="InterPro" id="IPR050932">
    <property type="entry name" value="TM2D1-3-like"/>
</dbReference>